<gene>
    <name evidence="2" type="ORF">Q4Q35_16360</name>
</gene>
<dbReference type="InterPro" id="IPR050553">
    <property type="entry name" value="Thioredoxin_ResA/DsbE_sf"/>
</dbReference>
<dbReference type="InterPro" id="IPR036249">
    <property type="entry name" value="Thioredoxin-like_sf"/>
</dbReference>
<dbReference type="PROSITE" id="PS51352">
    <property type="entry name" value="THIOREDOXIN_2"/>
    <property type="match status" value="1"/>
</dbReference>
<protein>
    <submittedName>
        <fullName evidence="2">Thioredoxin-like domain-containing protein</fullName>
    </submittedName>
</protein>
<organism evidence="2 3">
    <name type="scientific">Flavivirga aquimarina</name>
    <dbReference type="NCBI Taxonomy" id="2027862"/>
    <lineage>
        <taxon>Bacteria</taxon>
        <taxon>Pseudomonadati</taxon>
        <taxon>Bacteroidota</taxon>
        <taxon>Flavobacteriia</taxon>
        <taxon>Flavobacteriales</taxon>
        <taxon>Flavobacteriaceae</taxon>
        <taxon>Flavivirga</taxon>
    </lineage>
</organism>
<dbReference type="PANTHER" id="PTHR42852">
    <property type="entry name" value="THIOL:DISULFIDE INTERCHANGE PROTEIN DSBE"/>
    <property type="match status" value="1"/>
</dbReference>
<dbReference type="RefSeq" id="WP_303279096.1">
    <property type="nucleotide sequence ID" value="NZ_JAUOEK010000154.1"/>
</dbReference>
<comment type="caution">
    <text evidence="2">The sequence shown here is derived from an EMBL/GenBank/DDBJ whole genome shotgun (WGS) entry which is preliminary data.</text>
</comment>
<proteinExistence type="predicted"/>
<sequence>MIRRLSFLLIIIICFIGCGKEQKTKQRTAENFEIEERLPNAIDSSEKITLYGKTDDSYALKYLNFLNFSNFAFSQYENPENRNLIGDSLSLTMYNIKKPQLMDLVAFTDKKDTIPYFTRVLFTPGDTISMTVKNGKIRFSGKNESHYNFFLEMNDPLRQNWAHYKYDPFLYKKELYSSYKKKDSTLKEFINQNTKVSEDFKNIVGSELKYEYLYNLILPRNIPDEKLAGAYKNNTNDIMYVYATTNVKNEKFFDSESYYSGITIEDFKRPDLINNDYFKRTLVLYIRHVFANHDYLEYSRRNFLNEKDFIQKNLNGQIRTYAMGRLINDYYMKGFGQGEQDIEILKNLIIEYKDEFSEPSYTSRMNEILEDINSYDFLLTEELLNEKLLTNYGDTITLSNVLNKYPNQIKVLDFWASWCGPCISEFKKAKNFKQKMEDEQNLNFLYFSIDDDKNKWGQTISGLQNYVSRENQYLIINRKKSRILKHMLIRENSNKTYFSIPRYSILDGKNRVKSNNAPRPSDSLTFEKLINEIKLKK</sequence>
<dbReference type="Pfam" id="PF13905">
    <property type="entry name" value="Thioredoxin_8"/>
    <property type="match status" value="1"/>
</dbReference>
<evidence type="ECO:0000313" key="2">
    <source>
        <dbReference type="EMBL" id="MDO5971380.1"/>
    </source>
</evidence>
<dbReference type="PANTHER" id="PTHR42852:SF17">
    <property type="entry name" value="THIOREDOXIN-LIKE PROTEIN HI_1115"/>
    <property type="match status" value="1"/>
</dbReference>
<dbReference type="InterPro" id="IPR012336">
    <property type="entry name" value="Thioredoxin-like_fold"/>
</dbReference>
<feature type="domain" description="Thioredoxin" evidence="1">
    <location>
        <begin position="377"/>
        <end position="535"/>
    </location>
</feature>
<reference evidence="2" key="1">
    <citation type="submission" date="2023-07" db="EMBL/GenBank/DDBJ databases">
        <title>Two novel species in the genus Flavivirga.</title>
        <authorList>
            <person name="Kwon K."/>
        </authorList>
    </citation>
    <scope>NUCLEOTIDE SEQUENCE</scope>
    <source>
        <strain evidence="2">KCTC 52353</strain>
    </source>
</reference>
<name>A0ABT8WDY8_9FLAO</name>
<dbReference type="Proteomes" id="UP001176883">
    <property type="component" value="Unassembled WGS sequence"/>
</dbReference>
<accession>A0ABT8WDY8</accession>
<dbReference type="EMBL" id="JAUOEK010000154">
    <property type="protein sequence ID" value="MDO5971380.1"/>
    <property type="molecule type" value="Genomic_DNA"/>
</dbReference>
<dbReference type="Gene3D" id="3.40.30.10">
    <property type="entry name" value="Glutaredoxin"/>
    <property type="match status" value="1"/>
</dbReference>
<keyword evidence="3" id="KW-1185">Reference proteome</keyword>
<dbReference type="InterPro" id="IPR013766">
    <property type="entry name" value="Thioredoxin_domain"/>
</dbReference>
<dbReference type="SUPFAM" id="SSF52833">
    <property type="entry name" value="Thioredoxin-like"/>
    <property type="match status" value="1"/>
</dbReference>
<evidence type="ECO:0000313" key="3">
    <source>
        <dbReference type="Proteomes" id="UP001176883"/>
    </source>
</evidence>
<evidence type="ECO:0000259" key="1">
    <source>
        <dbReference type="PROSITE" id="PS51352"/>
    </source>
</evidence>